<accession>A0A855XUZ6</accession>
<feature type="domain" description="Histidine kinase" evidence="10">
    <location>
        <begin position="193"/>
        <end position="400"/>
    </location>
</feature>
<dbReference type="Pfam" id="PF00512">
    <property type="entry name" value="HisKA"/>
    <property type="match status" value="1"/>
</dbReference>
<evidence type="ECO:0000256" key="2">
    <source>
        <dbReference type="ARBA" id="ARBA00012438"/>
    </source>
</evidence>
<evidence type="ECO:0000256" key="3">
    <source>
        <dbReference type="ARBA" id="ARBA00022553"/>
    </source>
</evidence>
<evidence type="ECO:0000256" key="9">
    <source>
        <dbReference type="SAM" id="Phobius"/>
    </source>
</evidence>
<dbReference type="InterPro" id="IPR005467">
    <property type="entry name" value="His_kinase_dom"/>
</dbReference>
<dbReference type="Proteomes" id="UP000247078">
    <property type="component" value="Unassembled WGS sequence"/>
</dbReference>
<evidence type="ECO:0000256" key="1">
    <source>
        <dbReference type="ARBA" id="ARBA00000085"/>
    </source>
</evidence>
<dbReference type="InterPro" id="IPR003594">
    <property type="entry name" value="HATPase_dom"/>
</dbReference>
<dbReference type="SMART" id="SM00387">
    <property type="entry name" value="HATPase_c"/>
    <property type="match status" value="1"/>
</dbReference>
<protein>
    <recommendedName>
        <fullName evidence="2">histidine kinase</fullName>
        <ecNumber evidence="2">2.7.13.3</ecNumber>
    </recommendedName>
</protein>
<dbReference type="InterPro" id="IPR003661">
    <property type="entry name" value="HisK_dim/P_dom"/>
</dbReference>
<evidence type="ECO:0000259" key="10">
    <source>
        <dbReference type="PROSITE" id="PS50109"/>
    </source>
</evidence>
<dbReference type="CDD" id="cd00075">
    <property type="entry name" value="HATPase"/>
    <property type="match status" value="1"/>
</dbReference>
<dbReference type="CDD" id="cd00082">
    <property type="entry name" value="HisKA"/>
    <property type="match status" value="1"/>
</dbReference>
<name>A0A855XUZ6_9BACL</name>
<feature type="transmembrane region" description="Helical" evidence="9">
    <location>
        <begin position="36"/>
        <end position="56"/>
    </location>
</feature>
<dbReference type="PRINTS" id="PR00344">
    <property type="entry name" value="BCTRLSENSOR"/>
</dbReference>
<keyword evidence="7" id="KW-0067">ATP-binding</keyword>
<evidence type="ECO:0000313" key="11">
    <source>
        <dbReference type="EMBL" id="PWW37916.1"/>
    </source>
</evidence>
<dbReference type="AlphaFoldDB" id="A0A855XUZ6"/>
<dbReference type="PROSITE" id="PS50109">
    <property type="entry name" value="HIS_KIN"/>
    <property type="match status" value="1"/>
</dbReference>
<evidence type="ECO:0000313" key="12">
    <source>
        <dbReference type="Proteomes" id="UP000247078"/>
    </source>
</evidence>
<comment type="catalytic activity">
    <reaction evidence="1">
        <text>ATP + protein L-histidine = ADP + protein N-phospho-L-histidine.</text>
        <dbReference type="EC" id="2.7.13.3"/>
    </reaction>
</comment>
<dbReference type="PANTHER" id="PTHR43065">
    <property type="entry name" value="SENSOR HISTIDINE KINASE"/>
    <property type="match status" value="1"/>
</dbReference>
<keyword evidence="8" id="KW-0902">Two-component regulatory system</keyword>
<sequence length="416" mass="47523">MYSQVNRKTYYISMLTLIALMLSGLILSTTELSGITVGYVIHFLCVAILAVCLLIYPKHETYIFRKIIILFAFAYFYTLFFLYPETWTTYILICLIPSLAILFFDLKLFYFSIILNGFLILLTFGYIILIDQGNIYSYLHHDILGNLINIIASQILLFLIFHLSFSRMKKQQLYHEQLQQSERLKMIAHLTAAVAHEIRNPVTVVRGFLQLYREDPAFDDPVKNKFKLMIDELNTVEQITSQFLTLSKPNRDQKPEKVDVNDALQSVTGLVRSYAMLSDNQMHIEAEEGCFIFINPIEFKQLLMNLIKNALEASNMGTPVTVIAKRNQHYIEIKIIDEGSGMSEDEVKSLGTPFYSLKSNGTGLGLMICFNIVEKYDGEIHYDSKKGVGTTVTIRFLATDGACFVECGQVADIKFK</sequence>
<dbReference type="Gene3D" id="1.10.287.130">
    <property type="match status" value="1"/>
</dbReference>
<keyword evidence="9" id="KW-0472">Membrane</keyword>
<evidence type="ECO:0000256" key="6">
    <source>
        <dbReference type="ARBA" id="ARBA00022777"/>
    </source>
</evidence>
<evidence type="ECO:0000256" key="4">
    <source>
        <dbReference type="ARBA" id="ARBA00022679"/>
    </source>
</evidence>
<feature type="transmembrane region" description="Helical" evidence="9">
    <location>
        <begin position="113"/>
        <end position="131"/>
    </location>
</feature>
<keyword evidence="4" id="KW-0808">Transferase</keyword>
<dbReference type="GO" id="GO:0000155">
    <property type="term" value="F:phosphorelay sensor kinase activity"/>
    <property type="evidence" value="ECO:0007669"/>
    <property type="project" value="InterPro"/>
</dbReference>
<dbReference type="PANTHER" id="PTHR43065:SF46">
    <property type="entry name" value="C4-DICARBOXYLATE TRANSPORT SENSOR PROTEIN DCTB"/>
    <property type="match status" value="1"/>
</dbReference>
<dbReference type="EC" id="2.7.13.3" evidence="2"/>
<comment type="caution">
    <text evidence="11">The sequence shown here is derived from an EMBL/GenBank/DDBJ whole genome shotgun (WGS) entry which is preliminary data.</text>
</comment>
<feature type="transmembrane region" description="Helical" evidence="9">
    <location>
        <begin position="143"/>
        <end position="165"/>
    </location>
</feature>
<organism evidence="11 12">
    <name type="scientific">Paenibacillus pabuli</name>
    <dbReference type="NCBI Taxonomy" id="1472"/>
    <lineage>
        <taxon>Bacteria</taxon>
        <taxon>Bacillati</taxon>
        <taxon>Bacillota</taxon>
        <taxon>Bacilli</taxon>
        <taxon>Bacillales</taxon>
        <taxon>Paenibacillaceae</taxon>
        <taxon>Paenibacillus</taxon>
    </lineage>
</organism>
<evidence type="ECO:0000256" key="5">
    <source>
        <dbReference type="ARBA" id="ARBA00022741"/>
    </source>
</evidence>
<feature type="transmembrane region" description="Helical" evidence="9">
    <location>
        <begin position="89"/>
        <end position="106"/>
    </location>
</feature>
<dbReference type="Gene3D" id="3.30.565.10">
    <property type="entry name" value="Histidine kinase-like ATPase, C-terminal domain"/>
    <property type="match status" value="1"/>
</dbReference>
<dbReference type="InterPro" id="IPR004358">
    <property type="entry name" value="Sig_transdc_His_kin-like_C"/>
</dbReference>
<keyword evidence="9" id="KW-0812">Transmembrane</keyword>
<dbReference type="Pfam" id="PF02518">
    <property type="entry name" value="HATPase_c"/>
    <property type="match status" value="1"/>
</dbReference>
<feature type="transmembrane region" description="Helical" evidence="9">
    <location>
        <begin position="63"/>
        <end position="83"/>
    </location>
</feature>
<dbReference type="InterPro" id="IPR036890">
    <property type="entry name" value="HATPase_C_sf"/>
</dbReference>
<dbReference type="GO" id="GO:0005524">
    <property type="term" value="F:ATP binding"/>
    <property type="evidence" value="ECO:0007669"/>
    <property type="project" value="UniProtKB-KW"/>
</dbReference>
<dbReference type="EMBL" id="QGTZ01000008">
    <property type="protein sequence ID" value="PWW37916.1"/>
    <property type="molecule type" value="Genomic_DNA"/>
</dbReference>
<keyword evidence="3" id="KW-0597">Phosphoprotein</keyword>
<keyword evidence="5" id="KW-0547">Nucleotide-binding</keyword>
<evidence type="ECO:0000256" key="7">
    <source>
        <dbReference type="ARBA" id="ARBA00022840"/>
    </source>
</evidence>
<feature type="transmembrane region" description="Helical" evidence="9">
    <location>
        <begin position="12"/>
        <end position="30"/>
    </location>
</feature>
<dbReference type="InterPro" id="IPR036097">
    <property type="entry name" value="HisK_dim/P_sf"/>
</dbReference>
<evidence type="ECO:0000256" key="8">
    <source>
        <dbReference type="ARBA" id="ARBA00023012"/>
    </source>
</evidence>
<gene>
    <name evidence="11" type="ORF">DET56_108109</name>
</gene>
<reference evidence="11 12" key="1">
    <citation type="submission" date="2018-05" db="EMBL/GenBank/DDBJ databases">
        <title>Freshwater and sediment microbial communities from various areas in North America, analyzing microbe dynamics in response to fracking.</title>
        <authorList>
            <person name="Lamendella R."/>
        </authorList>
    </citation>
    <scope>NUCLEOTIDE SEQUENCE [LARGE SCALE GENOMIC DNA]</scope>
    <source>
        <strain evidence="11 12">DB-3</strain>
    </source>
</reference>
<proteinExistence type="predicted"/>
<keyword evidence="6 11" id="KW-0418">Kinase</keyword>
<dbReference type="SMART" id="SM00388">
    <property type="entry name" value="HisKA"/>
    <property type="match status" value="1"/>
</dbReference>
<dbReference type="SUPFAM" id="SSF55874">
    <property type="entry name" value="ATPase domain of HSP90 chaperone/DNA topoisomerase II/histidine kinase"/>
    <property type="match status" value="1"/>
</dbReference>
<dbReference type="SUPFAM" id="SSF47384">
    <property type="entry name" value="Homodimeric domain of signal transducing histidine kinase"/>
    <property type="match status" value="1"/>
</dbReference>
<keyword evidence="9" id="KW-1133">Transmembrane helix</keyword>